<dbReference type="Proteomes" id="UP000287033">
    <property type="component" value="Unassembled WGS sequence"/>
</dbReference>
<keyword evidence="7" id="KW-1185">Reference proteome</keyword>
<organism evidence="6 7">
    <name type="scientific">Chiloscyllium punctatum</name>
    <name type="common">Brownbanded bambooshark</name>
    <name type="synonym">Hemiscyllium punctatum</name>
    <dbReference type="NCBI Taxonomy" id="137246"/>
    <lineage>
        <taxon>Eukaryota</taxon>
        <taxon>Metazoa</taxon>
        <taxon>Chordata</taxon>
        <taxon>Craniata</taxon>
        <taxon>Vertebrata</taxon>
        <taxon>Chondrichthyes</taxon>
        <taxon>Elasmobranchii</taxon>
        <taxon>Galeomorphii</taxon>
        <taxon>Galeoidea</taxon>
        <taxon>Orectolobiformes</taxon>
        <taxon>Hemiscylliidae</taxon>
        <taxon>Chiloscyllium</taxon>
    </lineage>
</organism>
<dbReference type="PANTHER" id="PTHR15040:SF3">
    <property type="entry name" value="SI:DKEY-14D8.6-RELATED"/>
    <property type="match status" value="1"/>
</dbReference>
<dbReference type="PANTHER" id="PTHR15040">
    <property type="entry name" value="DERMATOPONTIN-RELATED"/>
    <property type="match status" value="1"/>
</dbReference>
<dbReference type="InterPro" id="IPR026645">
    <property type="entry name" value="Dermatopontin"/>
</dbReference>
<dbReference type="GO" id="GO:0005615">
    <property type="term" value="C:extracellular space"/>
    <property type="evidence" value="ECO:0007669"/>
    <property type="project" value="TreeGrafter"/>
</dbReference>
<proteinExistence type="inferred from homology"/>
<evidence type="ECO:0000256" key="3">
    <source>
        <dbReference type="ARBA" id="ARBA00022525"/>
    </source>
</evidence>
<evidence type="ECO:0008006" key="8">
    <source>
        <dbReference type="Google" id="ProtNLM"/>
    </source>
</evidence>
<dbReference type="OrthoDB" id="5975249at2759"/>
<evidence type="ECO:0000256" key="2">
    <source>
        <dbReference type="ARBA" id="ARBA00008712"/>
    </source>
</evidence>
<evidence type="ECO:0000256" key="5">
    <source>
        <dbReference type="SAM" id="SignalP"/>
    </source>
</evidence>
<dbReference type="Pfam" id="PF14704">
    <property type="entry name" value="DERM"/>
    <property type="match status" value="1"/>
</dbReference>
<dbReference type="GO" id="GO:0031012">
    <property type="term" value="C:extracellular matrix"/>
    <property type="evidence" value="ECO:0007669"/>
    <property type="project" value="TreeGrafter"/>
</dbReference>
<evidence type="ECO:0000256" key="1">
    <source>
        <dbReference type="ARBA" id="ARBA00004613"/>
    </source>
</evidence>
<dbReference type="STRING" id="137246.A0A401RRG1"/>
<reference evidence="6 7" key="1">
    <citation type="journal article" date="2018" name="Nat. Ecol. Evol.">
        <title>Shark genomes provide insights into elasmobranch evolution and the origin of vertebrates.</title>
        <authorList>
            <person name="Hara Y"/>
            <person name="Yamaguchi K"/>
            <person name="Onimaru K"/>
            <person name="Kadota M"/>
            <person name="Koyanagi M"/>
            <person name="Keeley SD"/>
            <person name="Tatsumi K"/>
            <person name="Tanaka K"/>
            <person name="Motone F"/>
            <person name="Kageyama Y"/>
            <person name="Nozu R"/>
            <person name="Adachi N"/>
            <person name="Nishimura O"/>
            <person name="Nakagawa R"/>
            <person name="Tanegashima C"/>
            <person name="Kiyatake I"/>
            <person name="Matsumoto R"/>
            <person name="Murakumo K"/>
            <person name="Nishida K"/>
            <person name="Terakita A"/>
            <person name="Kuratani S"/>
            <person name="Sato K"/>
            <person name="Hyodo S Kuraku.S."/>
        </authorList>
    </citation>
    <scope>NUCLEOTIDE SEQUENCE [LARGE SCALE GENOMIC DNA]</scope>
</reference>
<dbReference type="OMA" id="FYCCSAP"/>
<gene>
    <name evidence="6" type="ORF">chiPu_0019297</name>
</gene>
<feature type="signal peptide" evidence="5">
    <location>
        <begin position="1"/>
        <end position="19"/>
    </location>
</feature>
<comment type="caution">
    <text evidence="6">The sequence shown here is derived from an EMBL/GenBank/DDBJ whole genome shotgun (WGS) entry which is preliminary data.</text>
</comment>
<dbReference type="AlphaFoldDB" id="A0A401RRG1"/>
<dbReference type="GO" id="GO:0030199">
    <property type="term" value="P:collagen fibril organization"/>
    <property type="evidence" value="ECO:0007669"/>
    <property type="project" value="TreeGrafter"/>
</dbReference>
<keyword evidence="3" id="KW-0964">Secreted</keyword>
<comment type="subcellular location">
    <subcellularLocation>
        <location evidence="1">Secreted</location>
    </subcellularLocation>
</comment>
<keyword evidence="5" id="KW-0732">Signal</keyword>
<name>A0A401RRG1_CHIPU</name>
<keyword evidence="4" id="KW-1015">Disulfide bond</keyword>
<dbReference type="EMBL" id="BEZZ01001917">
    <property type="protein sequence ID" value="GCC20730.1"/>
    <property type="molecule type" value="Genomic_DNA"/>
</dbReference>
<accession>A0A401RRG1</accession>
<evidence type="ECO:0000256" key="4">
    <source>
        <dbReference type="ARBA" id="ARBA00023157"/>
    </source>
</evidence>
<feature type="chain" id="PRO_5019364395" description="Dermatopontin" evidence="5">
    <location>
        <begin position="20"/>
        <end position="184"/>
    </location>
</feature>
<sequence>MSPGKVCLLFCVLLARVRAPSEGPEKRWLVDDMNGMSYVCPRGGSISVIVSQFNNKTDERVWDFACKATFRGIINCSWTDYVNNFDEGINFSCPSESLICGVENLQLPKRKDRKWKFYCCGKYTVCYANCAWTDYVNESKEYFSWLVPKGFYLVGAVRYHDSNSNKRRWQYRYCAMFPTVLPTL</sequence>
<evidence type="ECO:0000313" key="6">
    <source>
        <dbReference type="EMBL" id="GCC20730.1"/>
    </source>
</evidence>
<comment type="similarity">
    <text evidence="2">Belongs to the dermatopontin family.</text>
</comment>
<protein>
    <recommendedName>
        <fullName evidence="8">Dermatopontin</fullName>
    </recommendedName>
</protein>
<evidence type="ECO:0000313" key="7">
    <source>
        <dbReference type="Proteomes" id="UP000287033"/>
    </source>
</evidence>